<dbReference type="RefSeq" id="WP_335962628.1">
    <property type="nucleotide sequence ID" value="NZ_JAXBLX010000031.1"/>
</dbReference>
<dbReference type="SUPFAM" id="SSF63817">
    <property type="entry name" value="Sortase"/>
    <property type="match status" value="1"/>
</dbReference>
<evidence type="ECO:0000313" key="4">
    <source>
        <dbReference type="Proteomes" id="UP001589838"/>
    </source>
</evidence>
<dbReference type="CDD" id="cd05828">
    <property type="entry name" value="Sortase_D_1"/>
    <property type="match status" value="1"/>
</dbReference>
<protein>
    <submittedName>
        <fullName evidence="3">Class D sortase</fullName>
    </submittedName>
</protein>
<dbReference type="InterPro" id="IPR041999">
    <property type="entry name" value="Sortase_D_1"/>
</dbReference>
<dbReference type="EMBL" id="JBHLUX010000015">
    <property type="protein sequence ID" value="MFC0469988.1"/>
    <property type="molecule type" value="Genomic_DNA"/>
</dbReference>
<accession>A0ABV6K9J9</accession>
<evidence type="ECO:0000313" key="3">
    <source>
        <dbReference type="EMBL" id="MFC0469988.1"/>
    </source>
</evidence>
<evidence type="ECO:0000256" key="1">
    <source>
        <dbReference type="ARBA" id="ARBA00022801"/>
    </source>
</evidence>
<evidence type="ECO:0000256" key="2">
    <source>
        <dbReference type="SAM" id="Phobius"/>
    </source>
</evidence>
<sequence length="223" mass="24659">MRKKRGEKRRTKHYIVLSLCCVMIVGGLLFSSTNTFKFLKGYLLFKSGQSATEVVVPADIPLEVDDPIIDEKAEAQSSVAYPLQPQIGDLMGELYIPKLDATLPIYHGTNEDELEKGVGHFAGSVLPGENDNAVLSGHRDTVFRKLGEVGENDELIVTTAAGEFTYKVKRVRIVDEDDRTVIVPKPKATLTVSTCYPFNFVGAAPERYVLVAELKGQDRKKDL</sequence>
<dbReference type="NCBIfam" id="TIGR01076">
    <property type="entry name" value="sortase_fam"/>
    <property type="match status" value="1"/>
</dbReference>
<dbReference type="NCBIfam" id="NF033746">
    <property type="entry name" value="class_D_sortase"/>
    <property type="match status" value="1"/>
</dbReference>
<keyword evidence="2" id="KW-0812">Transmembrane</keyword>
<dbReference type="Proteomes" id="UP001589838">
    <property type="component" value="Unassembled WGS sequence"/>
</dbReference>
<dbReference type="InterPro" id="IPR005754">
    <property type="entry name" value="Sortase"/>
</dbReference>
<organism evidence="3 4">
    <name type="scientific">Halalkalibacter kiskunsagensis</name>
    <dbReference type="NCBI Taxonomy" id="1548599"/>
    <lineage>
        <taxon>Bacteria</taxon>
        <taxon>Bacillati</taxon>
        <taxon>Bacillota</taxon>
        <taxon>Bacilli</taxon>
        <taxon>Bacillales</taxon>
        <taxon>Bacillaceae</taxon>
        <taxon>Halalkalibacter</taxon>
    </lineage>
</organism>
<dbReference type="InterPro" id="IPR053525">
    <property type="entry name" value="Sortase_D"/>
</dbReference>
<name>A0ABV6K9J9_9BACI</name>
<keyword evidence="1" id="KW-0378">Hydrolase</keyword>
<comment type="caution">
    <text evidence="3">The sequence shown here is derived from an EMBL/GenBank/DDBJ whole genome shotgun (WGS) entry which is preliminary data.</text>
</comment>
<keyword evidence="2" id="KW-1133">Transmembrane helix</keyword>
<keyword evidence="2" id="KW-0472">Membrane</keyword>
<reference evidence="3 4" key="1">
    <citation type="submission" date="2024-09" db="EMBL/GenBank/DDBJ databases">
        <authorList>
            <person name="Sun Q."/>
            <person name="Mori K."/>
        </authorList>
    </citation>
    <scope>NUCLEOTIDE SEQUENCE [LARGE SCALE GENOMIC DNA]</scope>
    <source>
        <strain evidence="3 4">NCAIM B.02610</strain>
    </source>
</reference>
<dbReference type="Gene3D" id="2.40.260.10">
    <property type="entry name" value="Sortase"/>
    <property type="match status" value="1"/>
</dbReference>
<feature type="transmembrane region" description="Helical" evidence="2">
    <location>
        <begin position="12"/>
        <end position="30"/>
    </location>
</feature>
<dbReference type="Pfam" id="PF04203">
    <property type="entry name" value="Sortase"/>
    <property type="match status" value="1"/>
</dbReference>
<dbReference type="InterPro" id="IPR023365">
    <property type="entry name" value="Sortase_dom-sf"/>
</dbReference>
<keyword evidence="4" id="KW-1185">Reference proteome</keyword>
<gene>
    <name evidence="3" type="ORF">ACFFHM_05400</name>
</gene>
<proteinExistence type="predicted"/>